<feature type="region of interest" description="Disordered" evidence="1">
    <location>
        <begin position="32"/>
        <end position="78"/>
    </location>
</feature>
<dbReference type="AlphaFoldDB" id="A0A1M2VJB0"/>
<evidence type="ECO:0000313" key="4">
    <source>
        <dbReference type="Proteomes" id="UP000184267"/>
    </source>
</evidence>
<proteinExistence type="predicted"/>
<keyword evidence="4" id="KW-1185">Reference proteome</keyword>
<feature type="compositionally biased region" description="Low complexity" evidence="1">
    <location>
        <begin position="65"/>
        <end position="78"/>
    </location>
</feature>
<dbReference type="EMBL" id="MNAD01001145">
    <property type="protein sequence ID" value="OJT07667.1"/>
    <property type="molecule type" value="Genomic_DNA"/>
</dbReference>
<protein>
    <submittedName>
        <fullName evidence="3">Uncharacterized protein</fullName>
    </submittedName>
</protein>
<accession>A0A1M2VJB0</accession>
<dbReference type="Proteomes" id="UP000184267">
    <property type="component" value="Unassembled WGS sequence"/>
</dbReference>
<organism evidence="3 4">
    <name type="scientific">Trametes pubescens</name>
    <name type="common">White-rot fungus</name>
    <dbReference type="NCBI Taxonomy" id="154538"/>
    <lineage>
        <taxon>Eukaryota</taxon>
        <taxon>Fungi</taxon>
        <taxon>Dikarya</taxon>
        <taxon>Basidiomycota</taxon>
        <taxon>Agaricomycotina</taxon>
        <taxon>Agaricomycetes</taxon>
        <taxon>Polyporales</taxon>
        <taxon>Polyporaceae</taxon>
        <taxon>Trametes</taxon>
    </lineage>
</organism>
<feature type="signal peptide" evidence="2">
    <location>
        <begin position="1"/>
        <end position="20"/>
    </location>
</feature>
<comment type="caution">
    <text evidence="3">The sequence shown here is derived from an EMBL/GenBank/DDBJ whole genome shotgun (WGS) entry which is preliminary data.</text>
</comment>
<dbReference type="OrthoDB" id="2745879at2759"/>
<evidence type="ECO:0000256" key="1">
    <source>
        <dbReference type="SAM" id="MobiDB-lite"/>
    </source>
</evidence>
<name>A0A1M2VJB0_TRAPU</name>
<gene>
    <name evidence="3" type="ORF">TRAPUB_1466</name>
</gene>
<evidence type="ECO:0000313" key="3">
    <source>
        <dbReference type="EMBL" id="OJT07667.1"/>
    </source>
</evidence>
<feature type="chain" id="PRO_5012996409" evidence="2">
    <location>
        <begin position="21"/>
        <end position="232"/>
    </location>
</feature>
<evidence type="ECO:0000256" key="2">
    <source>
        <dbReference type="SAM" id="SignalP"/>
    </source>
</evidence>
<sequence length="232" mass="25096">MLRWNGRIILAPTSLLRAEALSLTSQRRYGKTRWRRRAADLDGGAPDVPSDPGGTPPMLREPRSRVPSVRRPRPGEAGIGKAAAGGLLRWAAYQYGKPDDKDAEFCSLDGLMTPPDSPDKIARGQPDFHPMLDAAGRPYAFDVRTGPVLPPQFMNAPAINHAVNRMVIHVGGLYTVEVVGRNIPTIYELSGQLASASARKSSLLGNRGGFAGLTLRSIDRGVAVCDLHLRNL</sequence>
<keyword evidence="2" id="KW-0732">Signal</keyword>
<reference evidence="3 4" key="1">
    <citation type="submission" date="2016-10" db="EMBL/GenBank/DDBJ databases">
        <title>Genome sequence of the basidiomycete white-rot fungus Trametes pubescens.</title>
        <authorList>
            <person name="Makela M.R."/>
            <person name="Granchi Z."/>
            <person name="Peng M."/>
            <person name="De Vries R.P."/>
            <person name="Grigoriev I."/>
            <person name="Riley R."/>
            <person name="Hilden K."/>
        </authorList>
    </citation>
    <scope>NUCLEOTIDE SEQUENCE [LARGE SCALE GENOMIC DNA]</scope>
    <source>
        <strain evidence="3 4">FBCC735</strain>
    </source>
</reference>